<proteinExistence type="predicted"/>
<protein>
    <submittedName>
        <fullName evidence="2">Uncharacterized protein</fullName>
    </submittedName>
</protein>
<evidence type="ECO:0000256" key="1">
    <source>
        <dbReference type="SAM" id="MobiDB-lite"/>
    </source>
</evidence>
<accession>A0ABN8Z3A0</accession>
<keyword evidence="3" id="KW-1185">Reference proteome</keyword>
<organism evidence="2 3">
    <name type="scientific">Rangifer tarandus platyrhynchus</name>
    <name type="common">Svalbard reindeer</name>
    <dbReference type="NCBI Taxonomy" id="3082113"/>
    <lineage>
        <taxon>Eukaryota</taxon>
        <taxon>Metazoa</taxon>
        <taxon>Chordata</taxon>
        <taxon>Craniata</taxon>
        <taxon>Vertebrata</taxon>
        <taxon>Euteleostomi</taxon>
        <taxon>Mammalia</taxon>
        <taxon>Eutheria</taxon>
        <taxon>Laurasiatheria</taxon>
        <taxon>Artiodactyla</taxon>
        <taxon>Ruminantia</taxon>
        <taxon>Pecora</taxon>
        <taxon>Cervidae</taxon>
        <taxon>Odocoileinae</taxon>
        <taxon>Rangifer</taxon>
    </lineage>
</organism>
<reference evidence="2" key="1">
    <citation type="submission" date="2023-04" db="EMBL/GenBank/DDBJ databases">
        <authorList>
            <consortium name="ELIXIR-Norway"/>
        </authorList>
    </citation>
    <scope>NUCLEOTIDE SEQUENCE [LARGE SCALE GENOMIC DNA]</scope>
</reference>
<name>A0ABN8Z3A0_RANTA</name>
<feature type="region of interest" description="Disordered" evidence="1">
    <location>
        <begin position="48"/>
        <end position="74"/>
    </location>
</feature>
<gene>
    <name evidence="2" type="ORF">MRATA1EN1_LOCUS16583</name>
</gene>
<evidence type="ECO:0000313" key="3">
    <source>
        <dbReference type="Proteomes" id="UP001176941"/>
    </source>
</evidence>
<dbReference type="EMBL" id="OX459963">
    <property type="protein sequence ID" value="CAI9167621.1"/>
    <property type="molecule type" value="Genomic_DNA"/>
</dbReference>
<dbReference type="Proteomes" id="UP001176941">
    <property type="component" value="Chromosome 27"/>
</dbReference>
<evidence type="ECO:0000313" key="2">
    <source>
        <dbReference type="EMBL" id="CAI9167621.1"/>
    </source>
</evidence>
<sequence length="74" mass="8441">MLRPSTFPAPRFCPRLEKFFLTAPHLHPPPPSTLLELRIPRRSRVYCDPGRATPASPFREAVTPRQPAARPRRG</sequence>